<dbReference type="GO" id="GO:0016791">
    <property type="term" value="F:phosphatase activity"/>
    <property type="evidence" value="ECO:0007669"/>
    <property type="project" value="TreeGrafter"/>
</dbReference>
<dbReference type="SUPFAM" id="SSF54631">
    <property type="entry name" value="CBS-domain pair"/>
    <property type="match status" value="1"/>
</dbReference>
<dbReference type="Pfam" id="PF07228">
    <property type="entry name" value="SpoIIE"/>
    <property type="match status" value="1"/>
</dbReference>
<protein>
    <submittedName>
        <fullName evidence="5">Serine phosphatase RsbU (Regulator of sigma subunit)</fullName>
    </submittedName>
</protein>
<evidence type="ECO:0000256" key="2">
    <source>
        <dbReference type="PROSITE-ProRule" id="PRU00703"/>
    </source>
</evidence>
<dbReference type="RefSeq" id="WP_110391556.1">
    <property type="nucleotide sequence ID" value="NZ_CALCOA010000103.1"/>
</dbReference>
<dbReference type="InterPro" id="IPR000644">
    <property type="entry name" value="CBS_dom"/>
</dbReference>
<dbReference type="Pfam" id="PF00571">
    <property type="entry name" value="CBS"/>
    <property type="match status" value="1"/>
</dbReference>
<gene>
    <name evidence="5" type="ORF">DFR34_1208</name>
</gene>
<dbReference type="InterPro" id="IPR046342">
    <property type="entry name" value="CBS_dom_sf"/>
</dbReference>
<dbReference type="OrthoDB" id="5496380at2"/>
<feature type="domain" description="CBS" evidence="4">
    <location>
        <begin position="33"/>
        <end position="90"/>
    </location>
</feature>
<evidence type="ECO:0000256" key="1">
    <source>
        <dbReference type="ARBA" id="ARBA00022801"/>
    </source>
</evidence>
<dbReference type="PANTHER" id="PTHR43156:SF9">
    <property type="entry name" value="HAMP DOMAIN-CONTAINING PROTEIN"/>
    <property type="match status" value="1"/>
</dbReference>
<dbReference type="Gene3D" id="3.10.580.10">
    <property type="entry name" value="CBS-domain"/>
    <property type="match status" value="1"/>
</dbReference>
<dbReference type="AlphaFoldDB" id="A0A318KGU8"/>
<sequence>MPNTAVPSRLTATRRSASQVRPGINGRSLAGHLAQNCPVASPEDTNEQVLHLFSEHQHVGALPVVENGRPMGIINRNQFMSQLAKPFHRELYARKSCIAFMNHSPLVVEHDVSLQDLSFMAVANGEKALADGFIITRDQQYIGIGAGVDLVKAIADLQAEKNRLVMESINYASVIQKSFLRSSREDMAAALNDYFMHWEPRDVVGGDYYYFVKHDDGFFCAVIDCTGHGVPGAFMTLIIASALNQVLKETDLHNPAAALAEVNRTVKQSLGQFDGGRQGMDDGGEMHSDDGMDTAFCWVDHRSRTLTFAGAKTPLFILPPGAEDLEVIKGDKKGVGYIDTPMDYAWENQTLSLKPGSRVYITTDGIIDQIGGPKQIAFGKKRLKKAIMECASKSMEQQKAHIMDTFYKYQGEHLRRDDVSIFGFRLD</sequence>
<dbReference type="EMBL" id="QJKI01000020">
    <property type="protein sequence ID" value="PXX76949.1"/>
    <property type="molecule type" value="Genomic_DNA"/>
</dbReference>
<evidence type="ECO:0000256" key="3">
    <source>
        <dbReference type="SAM" id="MobiDB-lite"/>
    </source>
</evidence>
<feature type="compositionally biased region" description="Polar residues" evidence="3">
    <location>
        <begin position="1"/>
        <end position="19"/>
    </location>
</feature>
<dbReference type="InterPro" id="IPR001932">
    <property type="entry name" value="PPM-type_phosphatase-like_dom"/>
</dbReference>
<dbReference type="PANTHER" id="PTHR43156">
    <property type="entry name" value="STAGE II SPORULATION PROTEIN E-RELATED"/>
    <property type="match status" value="1"/>
</dbReference>
<dbReference type="SMART" id="SM00331">
    <property type="entry name" value="PP2C_SIG"/>
    <property type="match status" value="1"/>
</dbReference>
<evidence type="ECO:0000313" key="6">
    <source>
        <dbReference type="Proteomes" id="UP000247555"/>
    </source>
</evidence>
<dbReference type="InterPro" id="IPR036457">
    <property type="entry name" value="PPM-type-like_dom_sf"/>
</dbReference>
<keyword evidence="1" id="KW-0378">Hydrolase</keyword>
<organism evidence="5 6">
    <name type="scientific">Rivihabitans pingtungensis</name>
    <dbReference type="NCBI Taxonomy" id="1054498"/>
    <lineage>
        <taxon>Bacteria</taxon>
        <taxon>Pseudomonadati</taxon>
        <taxon>Pseudomonadota</taxon>
        <taxon>Betaproteobacteria</taxon>
        <taxon>Neisseriales</taxon>
        <taxon>Aquaspirillaceae</taxon>
        <taxon>Rivihabitans</taxon>
    </lineage>
</organism>
<proteinExistence type="predicted"/>
<name>A0A318KGU8_9NEIS</name>
<dbReference type="Proteomes" id="UP000247555">
    <property type="component" value="Unassembled WGS sequence"/>
</dbReference>
<dbReference type="InterPro" id="IPR052016">
    <property type="entry name" value="Bact_Sigma-Reg"/>
</dbReference>
<evidence type="ECO:0000313" key="5">
    <source>
        <dbReference type="EMBL" id="PXX76949.1"/>
    </source>
</evidence>
<keyword evidence="6" id="KW-1185">Reference proteome</keyword>
<keyword evidence="2" id="KW-0129">CBS domain</keyword>
<reference evidence="5 6" key="1">
    <citation type="submission" date="2018-05" db="EMBL/GenBank/DDBJ databases">
        <title>Genomic Encyclopedia of Type Strains, Phase IV (KMG-IV): sequencing the most valuable type-strain genomes for metagenomic binning, comparative biology and taxonomic classification.</title>
        <authorList>
            <person name="Goeker M."/>
        </authorList>
    </citation>
    <scope>NUCLEOTIDE SEQUENCE [LARGE SCALE GENOMIC DNA]</scope>
    <source>
        <strain evidence="5 6">DSM 29661</strain>
    </source>
</reference>
<feature type="region of interest" description="Disordered" evidence="3">
    <location>
        <begin position="1"/>
        <end position="22"/>
    </location>
</feature>
<comment type="caution">
    <text evidence="5">The sequence shown here is derived from an EMBL/GenBank/DDBJ whole genome shotgun (WGS) entry which is preliminary data.</text>
</comment>
<evidence type="ECO:0000259" key="4">
    <source>
        <dbReference type="PROSITE" id="PS51371"/>
    </source>
</evidence>
<dbReference type="CDD" id="cd04598">
    <property type="entry name" value="CBS_pair_GGDEF_EAL"/>
    <property type="match status" value="1"/>
</dbReference>
<accession>A0A318KGU8</accession>
<dbReference type="Gene3D" id="3.60.40.10">
    <property type="entry name" value="PPM-type phosphatase domain"/>
    <property type="match status" value="1"/>
</dbReference>
<dbReference type="PROSITE" id="PS51371">
    <property type="entry name" value="CBS"/>
    <property type="match status" value="1"/>
</dbReference>